<evidence type="ECO:0000256" key="1">
    <source>
        <dbReference type="SAM" id="Phobius"/>
    </source>
</evidence>
<keyword evidence="1" id="KW-0472">Membrane</keyword>
<feature type="transmembrane region" description="Helical" evidence="1">
    <location>
        <begin position="12"/>
        <end position="30"/>
    </location>
</feature>
<accession>A0A494WL42</accession>
<protein>
    <recommendedName>
        <fullName evidence="4">DUF4358 domain-containing protein</fullName>
    </recommendedName>
</protein>
<proteinExistence type="predicted"/>
<organism evidence="2 3">
    <name type="scientific">Clostridium scindens (strain ATCC 35704 / DSM 5676 / VPI 13733 / 19)</name>
    <dbReference type="NCBI Taxonomy" id="411468"/>
    <lineage>
        <taxon>Bacteria</taxon>
        <taxon>Bacillati</taxon>
        <taxon>Bacillota</taxon>
        <taxon>Clostridia</taxon>
        <taxon>Lachnospirales</taxon>
        <taxon>Lachnospiraceae</taxon>
    </lineage>
</organism>
<evidence type="ECO:0000313" key="2">
    <source>
        <dbReference type="EMBL" id="QBF74349.1"/>
    </source>
</evidence>
<dbReference type="EMBL" id="CP036170">
    <property type="protein sequence ID" value="QBF74349.1"/>
    <property type="molecule type" value="Genomic_DNA"/>
</dbReference>
<gene>
    <name evidence="2" type="ORF">HDCHBGLK_01748</name>
</gene>
<dbReference type="Pfam" id="PF14270">
    <property type="entry name" value="DUF4358"/>
    <property type="match status" value="1"/>
</dbReference>
<name>A0A494WL42_CLOS5</name>
<keyword evidence="3" id="KW-1185">Reference proteome</keyword>
<dbReference type="Proteomes" id="UP000289664">
    <property type="component" value="Chromosome"/>
</dbReference>
<keyword evidence="1" id="KW-1133">Transmembrane helix</keyword>
<sequence length="162" mass="18205">MMKKRKIDLLNILKYGMVIVFIVYIVLLLSREGGNEVPVKTISKNILAVVKTEGMKKGTTQDLKKYYGLNASDYDGVMLYIPDDVMSVNEILVVKLKDKSQAEAVEEAARKRLDTQKTSFEGYGAKQTKLINSAVLDSRGYYLLMAVSEDADSIYKAFKKSM</sequence>
<dbReference type="AlphaFoldDB" id="A0A494WL42"/>
<dbReference type="InterPro" id="IPR025648">
    <property type="entry name" value="DUF4358"/>
</dbReference>
<keyword evidence="1" id="KW-0812">Transmembrane</keyword>
<reference evidence="2 3" key="1">
    <citation type="journal article" date="2019" name="Appl. Environ. Microbiol.">
        <title>Clostridium scindens ATCC 35704: integration of nutritional requirements, the complete genome sequence, and global transcriptional responses to bile acids.</title>
        <authorList>
            <person name="Devendran S."/>
            <person name="Shrestha R."/>
            <person name="Alves J.M.P."/>
            <person name="Wolf P.G."/>
            <person name="Ly L."/>
            <person name="Hernandez A.G."/>
            <person name="Mendez-Garcia C."/>
            <person name="Inboden A."/>
            <person name="Wiley J."/>
            <person name="Paul O."/>
            <person name="Allen A."/>
            <person name="Springer E."/>
            <person name="Wright C.L."/>
            <person name="Fields C.J."/>
            <person name="Daniel S.L."/>
            <person name="Ridlon J.M."/>
        </authorList>
    </citation>
    <scope>NUCLEOTIDE SEQUENCE [LARGE SCALE GENOMIC DNA]</scope>
    <source>
        <strain evidence="2 3">ATCC 35704</strain>
    </source>
</reference>
<evidence type="ECO:0008006" key="4">
    <source>
        <dbReference type="Google" id="ProtNLM"/>
    </source>
</evidence>
<evidence type="ECO:0000313" key="3">
    <source>
        <dbReference type="Proteomes" id="UP000289664"/>
    </source>
</evidence>
<dbReference type="KEGG" id="csci:HDCHBGLK_01748"/>
<dbReference type="OrthoDB" id="1828164at2"/>